<name>A0A6P4AYL2_ZIZJJ</name>
<dbReference type="KEGG" id="zju:107425658"/>
<dbReference type="Proteomes" id="UP001652623">
    <property type="component" value="Chromosome 7"/>
</dbReference>
<reference evidence="4" key="1">
    <citation type="submission" date="2025-08" db="UniProtKB">
        <authorList>
            <consortium name="RefSeq"/>
        </authorList>
    </citation>
    <scope>IDENTIFICATION</scope>
    <source>
        <tissue evidence="4">Seedling</tissue>
    </source>
</reference>
<keyword evidence="2" id="KW-0472">Membrane</keyword>
<feature type="transmembrane region" description="Helical" evidence="2">
    <location>
        <begin position="12"/>
        <end position="37"/>
    </location>
</feature>
<keyword evidence="2" id="KW-0812">Transmembrane</keyword>
<dbReference type="GeneID" id="107425658"/>
<evidence type="ECO:0000256" key="2">
    <source>
        <dbReference type="SAM" id="Phobius"/>
    </source>
</evidence>
<dbReference type="RefSeq" id="XP_015891162.1">
    <property type="nucleotide sequence ID" value="XM_016035676.4"/>
</dbReference>
<keyword evidence="2" id="KW-1133">Transmembrane helix</keyword>
<dbReference type="InParanoid" id="A0A6P4AYL2"/>
<dbReference type="PANTHER" id="PTHR34964">
    <property type="entry name" value="MEMBRANE LIPOPROTEIN-RELATED"/>
    <property type="match status" value="1"/>
</dbReference>
<dbReference type="PANTHER" id="PTHR34964:SF1">
    <property type="entry name" value="MEMBRANE LIPOPROTEIN"/>
    <property type="match status" value="1"/>
</dbReference>
<feature type="region of interest" description="Disordered" evidence="1">
    <location>
        <begin position="85"/>
        <end position="109"/>
    </location>
</feature>
<evidence type="ECO:0000313" key="3">
    <source>
        <dbReference type="Proteomes" id="UP001652623"/>
    </source>
</evidence>
<sequence>MPVKDPRAGHAFIWLVASFLFICIAIGGGCLMTYMVLPHSDTQSWLLAAGITLVCLPWLFWFLTFVYRVISRVCGLRVGIGKTGVGGDGVDDTRENSNNNNVVDDENIAPVDPAPVGSMGNGPTQAQYQGVAAAMAGSNQDGHDHGRKGGKHSRSSSNSSTVSHESEMPLALSMAS</sequence>
<dbReference type="PROSITE" id="PS51257">
    <property type="entry name" value="PROKAR_LIPOPROTEIN"/>
    <property type="match status" value="1"/>
</dbReference>
<protein>
    <submittedName>
        <fullName evidence="4">Uncharacterized protein LOC107425658</fullName>
    </submittedName>
</protein>
<organism evidence="3 4">
    <name type="scientific">Ziziphus jujuba</name>
    <name type="common">Chinese jujube</name>
    <name type="synonym">Ziziphus sativa</name>
    <dbReference type="NCBI Taxonomy" id="326968"/>
    <lineage>
        <taxon>Eukaryota</taxon>
        <taxon>Viridiplantae</taxon>
        <taxon>Streptophyta</taxon>
        <taxon>Embryophyta</taxon>
        <taxon>Tracheophyta</taxon>
        <taxon>Spermatophyta</taxon>
        <taxon>Magnoliopsida</taxon>
        <taxon>eudicotyledons</taxon>
        <taxon>Gunneridae</taxon>
        <taxon>Pentapetalae</taxon>
        <taxon>rosids</taxon>
        <taxon>fabids</taxon>
        <taxon>Rosales</taxon>
        <taxon>Rhamnaceae</taxon>
        <taxon>Paliureae</taxon>
        <taxon>Ziziphus</taxon>
    </lineage>
</organism>
<gene>
    <name evidence="4" type="primary">LOC107425658</name>
</gene>
<feature type="transmembrane region" description="Helical" evidence="2">
    <location>
        <begin position="43"/>
        <end position="67"/>
    </location>
</feature>
<proteinExistence type="predicted"/>
<evidence type="ECO:0000313" key="4">
    <source>
        <dbReference type="RefSeq" id="XP_015891162.1"/>
    </source>
</evidence>
<evidence type="ECO:0000256" key="1">
    <source>
        <dbReference type="SAM" id="MobiDB-lite"/>
    </source>
</evidence>
<accession>A0A6P4AYL2</accession>
<keyword evidence="3" id="KW-1185">Reference proteome</keyword>
<dbReference type="AlphaFoldDB" id="A0A6P4AYL2"/>
<feature type="compositionally biased region" description="Basic residues" evidence="1">
    <location>
        <begin position="145"/>
        <end position="154"/>
    </location>
</feature>
<feature type="region of interest" description="Disordered" evidence="1">
    <location>
        <begin position="133"/>
        <end position="176"/>
    </location>
</feature>